<dbReference type="AlphaFoldDB" id="W4M7L6"/>
<name>W4M7L6_9BACT</name>
<proteinExistence type="predicted"/>
<reference evidence="1 2" key="1">
    <citation type="journal article" date="2014" name="Nature">
        <title>An environmental bacterial taxon with a large and distinct metabolic repertoire.</title>
        <authorList>
            <person name="Wilson M.C."/>
            <person name="Mori T."/>
            <person name="Ruckert C."/>
            <person name="Uria A.R."/>
            <person name="Helf M.J."/>
            <person name="Takada K."/>
            <person name="Gernert C."/>
            <person name="Steffens U.A."/>
            <person name="Heycke N."/>
            <person name="Schmitt S."/>
            <person name="Rinke C."/>
            <person name="Helfrich E.J."/>
            <person name="Brachmann A.O."/>
            <person name="Gurgui C."/>
            <person name="Wakimoto T."/>
            <person name="Kracht M."/>
            <person name="Crusemann M."/>
            <person name="Hentschel U."/>
            <person name="Abe I."/>
            <person name="Matsunaga S."/>
            <person name="Kalinowski J."/>
            <person name="Takeyama H."/>
            <person name="Piel J."/>
        </authorList>
    </citation>
    <scope>NUCLEOTIDE SEQUENCE [LARGE SCALE GENOMIC DNA]</scope>
    <source>
        <strain evidence="2">TSY2</strain>
    </source>
</reference>
<sequence>MKATSTANLDLTEHLALATACQRRDQYLQQLDELLVSLGDVPPSSPEEIRELFTTYEAPGLPSLSSEIETMREAR</sequence>
<protein>
    <submittedName>
        <fullName evidence="1">Uncharacterized protein</fullName>
    </submittedName>
</protein>
<dbReference type="Proteomes" id="UP000019140">
    <property type="component" value="Unassembled WGS sequence"/>
</dbReference>
<dbReference type="HOGENOM" id="CLU_2664233_0_0_7"/>
<keyword evidence="2" id="KW-1185">Reference proteome</keyword>
<organism evidence="1 2">
    <name type="scientific">Candidatus Entotheonella gemina</name>
    <dbReference type="NCBI Taxonomy" id="1429439"/>
    <lineage>
        <taxon>Bacteria</taxon>
        <taxon>Pseudomonadati</taxon>
        <taxon>Nitrospinota/Tectimicrobiota group</taxon>
        <taxon>Candidatus Tectimicrobiota</taxon>
        <taxon>Candidatus Entotheonellia</taxon>
        <taxon>Candidatus Entotheonellales</taxon>
        <taxon>Candidatus Entotheonellaceae</taxon>
        <taxon>Candidatus Entotheonella</taxon>
    </lineage>
</organism>
<evidence type="ECO:0000313" key="1">
    <source>
        <dbReference type="EMBL" id="ETX06324.1"/>
    </source>
</evidence>
<dbReference type="EMBL" id="AZHX01000729">
    <property type="protein sequence ID" value="ETX06324.1"/>
    <property type="molecule type" value="Genomic_DNA"/>
</dbReference>
<evidence type="ECO:0000313" key="2">
    <source>
        <dbReference type="Proteomes" id="UP000019140"/>
    </source>
</evidence>
<gene>
    <name evidence="1" type="ORF">ETSY2_17805</name>
</gene>
<accession>W4M7L6</accession>
<comment type="caution">
    <text evidence="1">The sequence shown here is derived from an EMBL/GenBank/DDBJ whole genome shotgun (WGS) entry which is preliminary data.</text>
</comment>